<reference evidence="1 2" key="1">
    <citation type="submission" date="2020-07" db="EMBL/GenBank/DDBJ databases">
        <title>Spirosoma foliorum sp. nov., isolated from the leaves on the Nejang mountain Korea, Republic of.</title>
        <authorList>
            <person name="Ho H."/>
            <person name="Lee Y.-J."/>
            <person name="Nurcahyanto D.-A."/>
            <person name="Kim S.-G."/>
        </authorList>
    </citation>
    <scope>NUCLEOTIDE SEQUENCE [LARGE SCALE GENOMIC DNA]</scope>
    <source>
        <strain evidence="1 2">PL0136</strain>
    </source>
</reference>
<sequence length="122" mass="13971">MKKLHTRPSKLLPTIGGQRVNWLVYDQVSYGLGVTWRIRAKEGAFASYKGVLKIATTIFSDNRKIPEYEIIIGWKKGIFEGYSELTGTCIGAEHLRDFLLDFDAMKLRDMSISFSRHELTLD</sequence>
<name>A0A7G5H2I3_9BACT</name>
<dbReference type="AlphaFoldDB" id="A0A7G5H2I3"/>
<evidence type="ECO:0000313" key="2">
    <source>
        <dbReference type="Proteomes" id="UP000515369"/>
    </source>
</evidence>
<dbReference type="Proteomes" id="UP000515369">
    <property type="component" value="Chromosome"/>
</dbReference>
<keyword evidence="2" id="KW-1185">Reference proteome</keyword>
<gene>
    <name evidence="1" type="ORF">H3H32_10770</name>
</gene>
<dbReference type="KEGG" id="sfol:H3H32_10770"/>
<organism evidence="1 2">
    <name type="scientific">Spirosoma foliorum</name>
    <dbReference type="NCBI Taxonomy" id="2710596"/>
    <lineage>
        <taxon>Bacteria</taxon>
        <taxon>Pseudomonadati</taxon>
        <taxon>Bacteroidota</taxon>
        <taxon>Cytophagia</taxon>
        <taxon>Cytophagales</taxon>
        <taxon>Cytophagaceae</taxon>
        <taxon>Spirosoma</taxon>
    </lineage>
</organism>
<protein>
    <submittedName>
        <fullName evidence="1">Uncharacterized protein</fullName>
    </submittedName>
</protein>
<evidence type="ECO:0000313" key="1">
    <source>
        <dbReference type="EMBL" id="QMW05325.1"/>
    </source>
</evidence>
<proteinExistence type="predicted"/>
<accession>A0A7G5H2I3</accession>
<dbReference type="RefSeq" id="WP_182462671.1">
    <property type="nucleotide sequence ID" value="NZ_CP059732.1"/>
</dbReference>
<dbReference type="EMBL" id="CP059732">
    <property type="protein sequence ID" value="QMW05325.1"/>
    <property type="molecule type" value="Genomic_DNA"/>
</dbReference>